<accession>A0AAV0L6K5</accession>
<dbReference type="EMBL" id="CAMGYJ010000006">
    <property type="protein sequence ID" value="CAI0430314.1"/>
    <property type="molecule type" value="Genomic_DNA"/>
</dbReference>
<protein>
    <recommendedName>
        <fullName evidence="1">Ycf2 N-terminal domain-containing protein</fullName>
    </recommendedName>
</protein>
<dbReference type="Pfam" id="PF05695">
    <property type="entry name" value="Ycf2"/>
    <property type="match status" value="1"/>
</dbReference>
<comment type="caution">
    <text evidence="2">The sequence shown here is derived from an EMBL/GenBank/DDBJ whole genome shotgun (WGS) entry which is preliminary data.</text>
</comment>
<dbReference type="InterPro" id="IPR056777">
    <property type="entry name" value="Ycf2_N"/>
</dbReference>
<sequence length="61" mass="7617">MWQFRQNLFLSWVNNSHEPNFLRNIPREDWIWLDNVWLVNKYCFLAMHGINHPIFNMILQD</sequence>
<feature type="domain" description="Ycf2 N-terminal" evidence="1">
    <location>
        <begin position="1"/>
        <end position="46"/>
    </location>
</feature>
<dbReference type="Proteomes" id="UP001154282">
    <property type="component" value="Unassembled WGS sequence"/>
</dbReference>
<reference evidence="2" key="1">
    <citation type="submission" date="2022-08" db="EMBL/GenBank/DDBJ databases">
        <authorList>
            <person name="Gutierrez-Valencia J."/>
        </authorList>
    </citation>
    <scope>NUCLEOTIDE SEQUENCE</scope>
</reference>
<dbReference type="AlphaFoldDB" id="A0AAV0L6K5"/>
<evidence type="ECO:0000313" key="2">
    <source>
        <dbReference type="EMBL" id="CAI0430314.1"/>
    </source>
</evidence>
<evidence type="ECO:0000313" key="3">
    <source>
        <dbReference type="Proteomes" id="UP001154282"/>
    </source>
</evidence>
<keyword evidence="3" id="KW-1185">Reference proteome</keyword>
<proteinExistence type="predicted"/>
<evidence type="ECO:0000259" key="1">
    <source>
        <dbReference type="Pfam" id="PF05695"/>
    </source>
</evidence>
<name>A0AAV0L6K5_9ROSI</name>
<organism evidence="2 3">
    <name type="scientific">Linum tenue</name>
    <dbReference type="NCBI Taxonomy" id="586396"/>
    <lineage>
        <taxon>Eukaryota</taxon>
        <taxon>Viridiplantae</taxon>
        <taxon>Streptophyta</taxon>
        <taxon>Embryophyta</taxon>
        <taxon>Tracheophyta</taxon>
        <taxon>Spermatophyta</taxon>
        <taxon>Magnoliopsida</taxon>
        <taxon>eudicotyledons</taxon>
        <taxon>Gunneridae</taxon>
        <taxon>Pentapetalae</taxon>
        <taxon>rosids</taxon>
        <taxon>fabids</taxon>
        <taxon>Malpighiales</taxon>
        <taxon>Linaceae</taxon>
        <taxon>Linum</taxon>
    </lineage>
</organism>
<gene>
    <name evidence="2" type="ORF">LITE_LOCUS22550</name>
</gene>